<sequence>MAPFAAFRTQEWDEVAPSLTRYGGSRALSLSGAATEGTSSGDAMEVMESLTAELRGGHGAAWADLSYQERLAGNQAPLLYALSAMIVFLCLAALYESWTVPFAVMLSVPVGVLGRWRRRRSSGRTTTCISRSAFLPPSALPRATRS</sequence>
<keyword evidence="1" id="KW-1133">Transmembrane helix</keyword>
<evidence type="ECO:0000313" key="3">
    <source>
        <dbReference type="Proteomes" id="UP000249538"/>
    </source>
</evidence>
<dbReference type="Proteomes" id="UP000249538">
    <property type="component" value="Unassembled WGS sequence"/>
</dbReference>
<proteinExistence type="predicted"/>
<organism evidence="2 3">
    <name type="scientific">Cereibacter changlensis</name>
    <dbReference type="NCBI Taxonomy" id="402884"/>
    <lineage>
        <taxon>Bacteria</taxon>
        <taxon>Pseudomonadati</taxon>
        <taxon>Pseudomonadota</taxon>
        <taxon>Alphaproteobacteria</taxon>
        <taxon>Rhodobacterales</taxon>
        <taxon>Paracoccaceae</taxon>
        <taxon>Cereibacter</taxon>
    </lineage>
</organism>
<comment type="caution">
    <text evidence="2">The sequence shown here is derived from an EMBL/GenBank/DDBJ whole genome shotgun (WGS) entry which is preliminary data.</text>
</comment>
<dbReference type="Gene3D" id="3.30.70.1440">
    <property type="entry name" value="Multidrug efflux transporter AcrB pore domain"/>
    <property type="match status" value="1"/>
</dbReference>
<feature type="transmembrane region" description="Helical" evidence="1">
    <location>
        <begin position="77"/>
        <end position="94"/>
    </location>
</feature>
<dbReference type="Gene3D" id="1.20.1640.10">
    <property type="entry name" value="Multidrug efflux transporter AcrB transmembrane domain"/>
    <property type="match status" value="1"/>
</dbReference>
<protein>
    <submittedName>
        <fullName evidence="2">Multidrug efflux pump</fullName>
    </submittedName>
</protein>
<evidence type="ECO:0000313" key="2">
    <source>
        <dbReference type="EMBL" id="PZX51238.1"/>
    </source>
</evidence>
<keyword evidence="1" id="KW-0812">Transmembrane</keyword>
<dbReference type="SUPFAM" id="SSF82866">
    <property type="entry name" value="Multidrug efflux transporter AcrB transmembrane domain"/>
    <property type="match status" value="1"/>
</dbReference>
<reference evidence="2 3" key="1">
    <citation type="submission" date="2018-06" db="EMBL/GenBank/DDBJ databases">
        <title>Genomic Encyclopedia of Archaeal and Bacterial Type Strains, Phase II (KMG-II): from individual species to whole genera.</title>
        <authorList>
            <person name="Goeker M."/>
        </authorList>
    </citation>
    <scope>NUCLEOTIDE SEQUENCE [LARGE SCALE GENOMIC DNA]</scope>
    <source>
        <strain evidence="2 3">DSM 18774</strain>
    </source>
</reference>
<accession>A0A2W7QRL8</accession>
<dbReference type="Pfam" id="PF00873">
    <property type="entry name" value="ACR_tran"/>
    <property type="match status" value="1"/>
</dbReference>
<gene>
    <name evidence="2" type="ORF">LX76_03279</name>
</gene>
<dbReference type="GO" id="GO:0005886">
    <property type="term" value="C:plasma membrane"/>
    <property type="evidence" value="ECO:0007669"/>
    <property type="project" value="TreeGrafter"/>
</dbReference>
<dbReference type="EMBL" id="QKZS01000010">
    <property type="protein sequence ID" value="PZX51238.1"/>
    <property type="molecule type" value="Genomic_DNA"/>
</dbReference>
<dbReference type="SUPFAM" id="SSF82693">
    <property type="entry name" value="Multidrug efflux transporter AcrB pore domain, PN1, PN2, PC1 and PC2 subdomains"/>
    <property type="match status" value="1"/>
</dbReference>
<dbReference type="InterPro" id="IPR001036">
    <property type="entry name" value="Acrflvin-R"/>
</dbReference>
<dbReference type="AlphaFoldDB" id="A0A2W7QRL8"/>
<dbReference type="PANTHER" id="PTHR32063:SF32">
    <property type="entry name" value="AMINOGLYCOSIDE EFFLUX PUMP-RELATED"/>
    <property type="match status" value="1"/>
</dbReference>
<name>A0A2W7QRL8_9RHOB</name>
<dbReference type="PANTHER" id="PTHR32063">
    <property type="match status" value="1"/>
</dbReference>
<keyword evidence="1" id="KW-0472">Membrane</keyword>
<feature type="transmembrane region" description="Helical" evidence="1">
    <location>
        <begin position="100"/>
        <end position="116"/>
    </location>
</feature>
<evidence type="ECO:0000256" key="1">
    <source>
        <dbReference type="SAM" id="Phobius"/>
    </source>
</evidence>
<dbReference type="GO" id="GO:0042910">
    <property type="term" value="F:xenobiotic transmembrane transporter activity"/>
    <property type="evidence" value="ECO:0007669"/>
    <property type="project" value="TreeGrafter"/>
</dbReference>
<dbReference type="Gene3D" id="3.30.2090.10">
    <property type="entry name" value="Multidrug efflux transporter AcrB TolC docking domain, DN and DC subdomains"/>
    <property type="match status" value="1"/>
</dbReference>
<dbReference type="InterPro" id="IPR027463">
    <property type="entry name" value="AcrB_DN_DC_subdom"/>
</dbReference>